<comment type="caution">
    <text evidence="1">The sequence shown here is derived from an EMBL/GenBank/DDBJ whole genome shotgun (WGS) entry which is preliminary data.</text>
</comment>
<dbReference type="Gene3D" id="1.20.1290.10">
    <property type="entry name" value="AhpD-like"/>
    <property type="match status" value="1"/>
</dbReference>
<dbReference type="EMBL" id="JAUTAL010000001">
    <property type="protein sequence ID" value="MDQ1095927.1"/>
    <property type="molecule type" value="Genomic_DNA"/>
</dbReference>
<accession>A0ABU0TFX7</accession>
<proteinExistence type="predicted"/>
<reference evidence="1 2" key="1">
    <citation type="submission" date="2023-07" db="EMBL/GenBank/DDBJ databases">
        <title>Functional and genomic diversity of the sorghum phyllosphere microbiome.</title>
        <authorList>
            <person name="Shade A."/>
        </authorList>
    </citation>
    <scope>NUCLEOTIDE SEQUENCE [LARGE SCALE GENOMIC DNA]</scope>
    <source>
        <strain evidence="1 2">SORGH_AS_1064</strain>
    </source>
</reference>
<name>A0ABU0TFX7_9FLAO</name>
<organism evidence="1 2">
    <name type="scientific">Chryseobacterium camelliae</name>
    <dbReference type="NCBI Taxonomy" id="1265445"/>
    <lineage>
        <taxon>Bacteria</taxon>
        <taxon>Pseudomonadati</taxon>
        <taxon>Bacteroidota</taxon>
        <taxon>Flavobacteriia</taxon>
        <taxon>Flavobacteriales</taxon>
        <taxon>Weeksellaceae</taxon>
        <taxon>Chryseobacterium group</taxon>
        <taxon>Chryseobacterium</taxon>
    </lineage>
</organism>
<dbReference type="SUPFAM" id="SSF69118">
    <property type="entry name" value="AhpD-like"/>
    <property type="match status" value="1"/>
</dbReference>
<gene>
    <name evidence="1" type="ORF">QE404_001074</name>
</gene>
<evidence type="ECO:0000313" key="2">
    <source>
        <dbReference type="Proteomes" id="UP001225072"/>
    </source>
</evidence>
<evidence type="ECO:0000313" key="1">
    <source>
        <dbReference type="EMBL" id="MDQ1095927.1"/>
    </source>
</evidence>
<dbReference type="InterPro" id="IPR029032">
    <property type="entry name" value="AhpD-like"/>
</dbReference>
<keyword evidence="2" id="KW-1185">Reference proteome</keyword>
<sequence length="152" mass="17601">MTRIEFSDNGNTAFEKLLGHNPLILDQWNRLEGIFWRDTTLDSLLLEQVRRAMAFENGCEYCMVKGGRPDFDPAQLKMSIASGFAELFCKDHRAIQKAHFDMLKEYFSDREISELCAFIAFIHASQKLGRIFNLTEEYQQHAVTNMNALNKD</sequence>
<protein>
    <submittedName>
        <fullName evidence="1">Alkylhydroperoxidase family enzyme</fullName>
    </submittedName>
</protein>
<dbReference type="Proteomes" id="UP001225072">
    <property type="component" value="Unassembled WGS sequence"/>
</dbReference>
<dbReference type="RefSeq" id="WP_307447425.1">
    <property type="nucleotide sequence ID" value="NZ_JAUTAL010000001.1"/>
</dbReference>